<comment type="caution">
    <text evidence="2">The sequence shown here is derived from an EMBL/GenBank/DDBJ whole genome shotgun (WGS) entry which is preliminary data.</text>
</comment>
<feature type="region of interest" description="Disordered" evidence="1">
    <location>
        <begin position="82"/>
        <end position="101"/>
    </location>
</feature>
<protein>
    <submittedName>
        <fullName evidence="2">Unnamed protein product</fullName>
    </submittedName>
</protein>
<reference evidence="2" key="1">
    <citation type="submission" date="2023-04" db="EMBL/GenBank/DDBJ databases">
        <title>Ambrosiozyma monospora NBRC 1965.</title>
        <authorList>
            <person name="Ichikawa N."/>
            <person name="Sato H."/>
            <person name="Tonouchi N."/>
        </authorList>
    </citation>
    <scope>NUCLEOTIDE SEQUENCE</scope>
    <source>
        <strain evidence="2">NBRC 1965</strain>
    </source>
</reference>
<dbReference type="AlphaFoldDB" id="A0A9W7DI65"/>
<dbReference type="Proteomes" id="UP001165063">
    <property type="component" value="Unassembled WGS sequence"/>
</dbReference>
<accession>A0A9W7DI65</accession>
<feature type="compositionally biased region" description="Polar residues" evidence="1">
    <location>
        <begin position="120"/>
        <end position="130"/>
    </location>
</feature>
<proteinExistence type="predicted"/>
<evidence type="ECO:0000313" key="3">
    <source>
        <dbReference type="Proteomes" id="UP001165063"/>
    </source>
</evidence>
<name>A0A9W7DI65_AMBMO</name>
<feature type="compositionally biased region" description="Polar residues" evidence="1">
    <location>
        <begin position="83"/>
        <end position="92"/>
    </location>
</feature>
<evidence type="ECO:0000313" key="2">
    <source>
        <dbReference type="EMBL" id="GMG39654.1"/>
    </source>
</evidence>
<organism evidence="2 3">
    <name type="scientific">Ambrosiozyma monospora</name>
    <name type="common">Yeast</name>
    <name type="synonym">Endomycopsis monosporus</name>
    <dbReference type="NCBI Taxonomy" id="43982"/>
    <lineage>
        <taxon>Eukaryota</taxon>
        <taxon>Fungi</taxon>
        <taxon>Dikarya</taxon>
        <taxon>Ascomycota</taxon>
        <taxon>Saccharomycotina</taxon>
        <taxon>Pichiomycetes</taxon>
        <taxon>Pichiales</taxon>
        <taxon>Pichiaceae</taxon>
        <taxon>Ambrosiozyma</taxon>
    </lineage>
</organism>
<keyword evidence="3" id="KW-1185">Reference proteome</keyword>
<evidence type="ECO:0000256" key="1">
    <source>
        <dbReference type="SAM" id="MobiDB-lite"/>
    </source>
</evidence>
<gene>
    <name evidence="2" type="ORF">Amon01_000551600</name>
</gene>
<feature type="region of interest" description="Disordered" evidence="1">
    <location>
        <begin position="111"/>
        <end position="137"/>
    </location>
</feature>
<sequence length="163" mass="17999">MMSHTNNTVLKEAFTDFFSVLNGIDQGYDFNGNVHNNTNSKPELLGVLTTSIPSSDVFYECDIKKISYSFLKFLDSLKEHNTAPDTATTVDGESTDNKTEVADNGDATQIEQQNQEQQDNHSLSVQQGPENTVLPFVPPVFETSTTISEKFESEGYDCRGVAS</sequence>
<dbReference type="EMBL" id="BSXU01003077">
    <property type="protein sequence ID" value="GMG39654.1"/>
    <property type="molecule type" value="Genomic_DNA"/>
</dbReference>